<evidence type="ECO:0000256" key="1">
    <source>
        <dbReference type="SAM" id="MobiDB-lite"/>
    </source>
</evidence>
<gene>
    <name evidence="2" type="ORF">Adt_37775</name>
</gene>
<dbReference type="AlphaFoldDB" id="A0ABD1Q0D1"/>
<proteinExistence type="predicted"/>
<keyword evidence="3" id="KW-1185">Reference proteome</keyword>
<reference evidence="3" key="1">
    <citation type="submission" date="2024-07" db="EMBL/GenBank/DDBJ databases">
        <title>Two chromosome-level genome assemblies of Korean endemic species Abeliophyllum distichum and Forsythia ovata (Oleaceae).</title>
        <authorList>
            <person name="Jang H."/>
        </authorList>
    </citation>
    <scope>NUCLEOTIDE SEQUENCE [LARGE SCALE GENOMIC DNA]</scope>
</reference>
<protein>
    <submittedName>
        <fullName evidence="2">Uncharacterized protein</fullName>
    </submittedName>
</protein>
<dbReference type="Proteomes" id="UP001604336">
    <property type="component" value="Unassembled WGS sequence"/>
</dbReference>
<organism evidence="2 3">
    <name type="scientific">Abeliophyllum distichum</name>
    <dbReference type="NCBI Taxonomy" id="126358"/>
    <lineage>
        <taxon>Eukaryota</taxon>
        <taxon>Viridiplantae</taxon>
        <taxon>Streptophyta</taxon>
        <taxon>Embryophyta</taxon>
        <taxon>Tracheophyta</taxon>
        <taxon>Spermatophyta</taxon>
        <taxon>Magnoliopsida</taxon>
        <taxon>eudicotyledons</taxon>
        <taxon>Gunneridae</taxon>
        <taxon>Pentapetalae</taxon>
        <taxon>asterids</taxon>
        <taxon>lamiids</taxon>
        <taxon>Lamiales</taxon>
        <taxon>Oleaceae</taxon>
        <taxon>Forsythieae</taxon>
        <taxon>Abeliophyllum</taxon>
    </lineage>
</organism>
<feature type="compositionally biased region" description="Low complexity" evidence="1">
    <location>
        <begin position="53"/>
        <end position="64"/>
    </location>
</feature>
<feature type="compositionally biased region" description="Polar residues" evidence="1">
    <location>
        <begin position="1"/>
        <end position="24"/>
    </location>
</feature>
<dbReference type="EMBL" id="JBFOLK010000012">
    <property type="protein sequence ID" value="KAL2469639.1"/>
    <property type="molecule type" value="Genomic_DNA"/>
</dbReference>
<comment type="caution">
    <text evidence="2">The sequence shown here is derived from an EMBL/GenBank/DDBJ whole genome shotgun (WGS) entry which is preliminary data.</text>
</comment>
<evidence type="ECO:0000313" key="3">
    <source>
        <dbReference type="Proteomes" id="UP001604336"/>
    </source>
</evidence>
<sequence length="104" mass="11270">MINCSLLSPNTEETRSWQPNNKSTRGLAFNARTTLGRSPAKHSARSIQRNEPRSSASGNRSASSIPRNEPRLNVSPIGTRQSRSLSHFDLAIAQVVPSKGTSLA</sequence>
<feature type="region of interest" description="Disordered" evidence="1">
    <location>
        <begin position="1"/>
        <end position="80"/>
    </location>
</feature>
<accession>A0ABD1Q0D1</accession>
<evidence type="ECO:0000313" key="2">
    <source>
        <dbReference type="EMBL" id="KAL2469639.1"/>
    </source>
</evidence>
<name>A0ABD1Q0D1_9LAMI</name>